<reference evidence="8 9" key="1">
    <citation type="submission" date="2019-03" db="EMBL/GenBank/DDBJ databases">
        <title>Sequencing the genomes of 1000 actinobacteria strains.</title>
        <authorList>
            <person name="Klenk H.-P."/>
        </authorList>
    </citation>
    <scope>NUCLEOTIDE SEQUENCE [LARGE SCALE GENOMIC DNA]</scope>
    <source>
        <strain evidence="8 9">DSM 18936</strain>
    </source>
</reference>
<evidence type="ECO:0000259" key="6">
    <source>
        <dbReference type="PROSITE" id="PS50043"/>
    </source>
</evidence>
<dbReference type="PANTHER" id="PTHR43214">
    <property type="entry name" value="TWO-COMPONENT RESPONSE REGULATOR"/>
    <property type="match status" value="1"/>
</dbReference>
<keyword evidence="9" id="KW-1185">Reference proteome</keyword>
<dbReference type="Proteomes" id="UP000294558">
    <property type="component" value="Unassembled WGS sequence"/>
</dbReference>
<feature type="domain" description="HTH luxR-type" evidence="6">
    <location>
        <begin position="151"/>
        <end position="216"/>
    </location>
</feature>
<evidence type="ECO:0000313" key="9">
    <source>
        <dbReference type="Proteomes" id="UP000294558"/>
    </source>
</evidence>
<dbReference type="Pfam" id="PF00072">
    <property type="entry name" value="Response_reg"/>
    <property type="match status" value="1"/>
</dbReference>
<evidence type="ECO:0000256" key="1">
    <source>
        <dbReference type="ARBA" id="ARBA00022553"/>
    </source>
</evidence>
<evidence type="ECO:0000313" key="8">
    <source>
        <dbReference type="EMBL" id="TDT14706.1"/>
    </source>
</evidence>
<accession>A0A4R7HWZ5</accession>
<gene>
    <name evidence="8" type="ORF">BDK89_0261</name>
</gene>
<dbReference type="GO" id="GO:0006355">
    <property type="term" value="P:regulation of DNA-templated transcription"/>
    <property type="evidence" value="ECO:0007669"/>
    <property type="project" value="InterPro"/>
</dbReference>
<name>A0A4R7HWZ5_9ACTN</name>
<sequence>MSEAVGDGVLRLVVVDDHPVFRMGMVALLASLDGFEVVGEADDLRGSIDTVVELRPDVVLMDLNLGEESGVVATREIVARCPEVGVLVVTMLDDDDNVLAALRAGARGYVLKGAGPTEIERAVRAVAAGELLLSPGVAARALPHLAGTRARARVFPQLTDRERDVLELVAQGLDNLTIARRLGLSDKTVRNNLSNVLNKLGVADRGAAIARARDAGLGHHP</sequence>
<dbReference type="PROSITE" id="PS00622">
    <property type="entry name" value="HTH_LUXR_1"/>
    <property type="match status" value="1"/>
</dbReference>
<evidence type="ECO:0000256" key="5">
    <source>
        <dbReference type="PROSITE-ProRule" id="PRU00169"/>
    </source>
</evidence>
<organism evidence="8 9">
    <name type="scientific">Ilumatobacter fluminis</name>
    <dbReference type="NCBI Taxonomy" id="467091"/>
    <lineage>
        <taxon>Bacteria</taxon>
        <taxon>Bacillati</taxon>
        <taxon>Actinomycetota</taxon>
        <taxon>Acidimicrobiia</taxon>
        <taxon>Acidimicrobiales</taxon>
        <taxon>Ilumatobacteraceae</taxon>
        <taxon>Ilumatobacter</taxon>
    </lineage>
</organism>
<dbReference type="Pfam" id="PF00196">
    <property type="entry name" value="GerE"/>
    <property type="match status" value="1"/>
</dbReference>
<dbReference type="InterPro" id="IPR039420">
    <property type="entry name" value="WalR-like"/>
</dbReference>
<dbReference type="GO" id="GO:0003677">
    <property type="term" value="F:DNA binding"/>
    <property type="evidence" value="ECO:0007669"/>
    <property type="project" value="UniProtKB-KW"/>
</dbReference>
<dbReference type="PROSITE" id="PS50043">
    <property type="entry name" value="HTH_LUXR_2"/>
    <property type="match status" value="1"/>
</dbReference>
<dbReference type="PRINTS" id="PR00038">
    <property type="entry name" value="HTHLUXR"/>
</dbReference>
<evidence type="ECO:0000256" key="2">
    <source>
        <dbReference type="ARBA" id="ARBA00023015"/>
    </source>
</evidence>
<dbReference type="InterPro" id="IPR001789">
    <property type="entry name" value="Sig_transdc_resp-reg_receiver"/>
</dbReference>
<dbReference type="EMBL" id="SOAU01000001">
    <property type="protein sequence ID" value="TDT14706.1"/>
    <property type="molecule type" value="Genomic_DNA"/>
</dbReference>
<dbReference type="PROSITE" id="PS50110">
    <property type="entry name" value="RESPONSE_REGULATORY"/>
    <property type="match status" value="1"/>
</dbReference>
<dbReference type="CDD" id="cd17535">
    <property type="entry name" value="REC_NarL-like"/>
    <property type="match status" value="1"/>
</dbReference>
<evidence type="ECO:0000259" key="7">
    <source>
        <dbReference type="PROSITE" id="PS50110"/>
    </source>
</evidence>
<keyword evidence="3" id="KW-0238">DNA-binding</keyword>
<dbReference type="SUPFAM" id="SSF46894">
    <property type="entry name" value="C-terminal effector domain of the bipartite response regulators"/>
    <property type="match status" value="1"/>
</dbReference>
<dbReference type="SUPFAM" id="SSF52172">
    <property type="entry name" value="CheY-like"/>
    <property type="match status" value="1"/>
</dbReference>
<dbReference type="AlphaFoldDB" id="A0A4R7HWZ5"/>
<keyword evidence="1 5" id="KW-0597">Phosphoprotein</keyword>
<dbReference type="InterPro" id="IPR000792">
    <property type="entry name" value="Tscrpt_reg_LuxR_C"/>
</dbReference>
<dbReference type="Gene3D" id="3.40.50.2300">
    <property type="match status" value="1"/>
</dbReference>
<proteinExistence type="predicted"/>
<keyword evidence="2" id="KW-0805">Transcription regulation</keyword>
<dbReference type="InterPro" id="IPR016032">
    <property type="entry name" value="Sig_transdc_resp-reg_C-effctor"/>
</dbReference>
<dbReference type="RefSeq" id="WP_208293916.1">
    <property type="nucleotide sequence ID" value="NZ_SOAU01000001.1"/>
</dbReference>
<protein>
    <submittedName>
        <fullName evidence="8">LuxR family two component transcriptional regulator</fullName>
    </submittedName>
</protein>
<dbReference type="PANTHER" id="PTHR43214:SF24">
    <property type="entry name" value="TRANSCRIPTIONAL REGULATORY PROTEIN NARL-RELATED"/>
    <property type="match status" value="1"/>
</dbReference>
<feature type="modified residue" description="4-aspartylphosphate" evidence="5">
    <location>
        <position position="62"/>
    </location>
</feature>
<evidence type="ECO:0000256" key="3">
    <source>
        <dbReference type="ARBA" id="ARBA00023125"/>
    </source>
</evidence>
<dbReference type="CDD" id="cd06170">
    <property type="entry name" value="LuxR_C_like"/>
    <property type="match status" value="1"/>
</dbReference>
<dbReference type="SMART" id="SM00448">
    <property type="entry name" value="REC"/>
    <property type="match status" value="1"/>
</dbReference>
<dbReference type="SMART" id="SM00421">
    <property type="entry name" value="HTH_LUXR"/>
    <property type="match status" value="1"/>
</dbReference>
<keyword evidence="4" id="KW-0804">Transcription</keyword>
<comment type="caution">
    <text evidence="8">The sequence shown here is derived from an EMBL/GenBank/DDBJ whole genome shotgun (WGS) entry which is preliminary data.</text>
</comment>
<evidence type="ECO:0000256" key="4">
    <source>
        <dbReference type="ARBA" id="ARBA00023163"/>
    </source>
</evidence>
<dbReference type="GO" id="GO:0000160">
    <property type="term" value="P:phosphorelay signal transduction system"/>
    <property type="evidence" value="ECO:0007669"/>
    <property type="project" value="InterPro"/>
</dbReference>
<feature type="domain" description="Response regulatory" evidence="7">
    <location>
        <begin position="11"/>
        <end position="127"/>
    </location>
</feature>
<dbReference type="InterPro" id="IPR011006">
    <property type="entry name" value="CheY-like_superfamily"/>
</dbReference>
<dbReference type="InterPro" id="IPR058245">
    <property type="entry name" value="NreC/VraR/RcsB-like_REC"/>
</dbReference>